<gene>
    <name evidence="1" type="ORF">NB037_03030</name>
</gene>
<dbReference type="AlphaFoldDB" id="A0A9X2IRE0"/>
<dbReference type="Proteomes" id="UP001155240">
    <property type="component" value="Unassembled WGS sequence"/>
</dbReference>
<dbReference type="EMBL" id="JAMRYM010000005">
    <property type="protein sequence ID" value="MCM6761381.1"/>
    <property type="molecule type" value="Genomic_DNA"/>
</dbReference>
<name>A0A9X2IRE0_9MICO</name>
<sequence length="61" mass="6381">MADLTPQMIARLEAAGTTRRDADAELRNAVLAALDASGSVRAIAAAAGISTNTVQRWKRGE</sequence>
<keyword evidence="2" id="KW-1185">Reference proteome</keyword>
<protein>
    <submittedName>
        <fullName evidence="1">Helix-turn-helix domain-containing protein</fullName>
    </submittedName>
</protein>
<evidence type="ECO:0000313" key="2">
    <source>
        <dbReference type="Proteomes" id="UP001155240"/>
    </source>
</evidence>
<comment type="caution">
    <text evidence="1">The sequence shown here is derived from an EMBL/GenBank/DDBJ whole genome shotgun (WGS) entry which is preliminary data.</text>
</comment>
<organism evidence="1 2">
    <name type="scientific">Rathayibacter rubneri</name>
    <dbReference type="NCBI Taxonomy" id="2950106"/>
    <lineage>
        <taxon>Bacteria</taxon>
        <taxon>Bacillati</taxon>
        <taxon>Actinomycetota</taxon>
        <taxon>Actinomycetes</taxon>
        <taxon>Micrococcales</taxon>
        <taxon>Microbacteriaceae</taxon>
        <taxon>Rathayibacter</taxon>
    </lineage>
</organism>
<proteinExistence type="predicted"/>
<evidence type="ECO:0000313" key="1">
    <source>
        <dbReference type="EMBL" id="MCM6761381.1"/>
    </source>
</evidence>
<accession>A0A9X2IRE0</accession>
<dbReference type="RefSeq" id="WP_251943526.1">
    <property type="nucleotide sequence ID" value="NZ_JAMRYM010000005.1"/>
</dbReference>
<reference evidence="1" key="1">
    <citation type="submission" date="2022-06" db="EMBL/GenBank/DDBJ databases">
        <title>Whole genome shotgun sequencing (WGS) of Rathayibacter sp. ZW T2_19, isolated from stored onions (Allium cepa).</title>
        <authorList>
            <person name="Stoll D.A."/>
            <person name="Huch M."/>
        </authorList>
    </citation>
    <scope>NUCLEOTIDE SEQUENCE</scope>
    <source>
        <strain evidence="1">ZW T2_19</strain>
    </source>
</reference>